<name>A0A652LC27_9ACTN</name>
<sequence length="501" mass="53434">MPEQALAGAADTVRVREFCDARWESDVLPLVQEHIRVPAVSPAYDPDWEARGDLDRAVEVTASWLRDVPLPGLRVEVLRAPGRTPLLFFEIPGEGAHAGETALFYGHLDKQPEGDGWTEGRTAWEPVFDGTRLYGRGGADDGYALPAAVTAVRALAEQGAARPRCVGVFEAGEESGSPDLGHWFARLAPRIGEVGLVVCLDSGAGDYERLWLVTSLRGACGGTLDVRVLGDGAHSGDAGGVVPSSFRVLRQLLDRLEDGATGRLRPDALHCEVPDERRAQTRAAAALLGEQVWGRFDWYGNTSPVTRDPAELLLDRAWRPSLEVTGADGLPPVASAGNVLRPHTRVKVSLRLPPTVDSAAALAEVGRILGTDPPYGASVRFTPDRVLADGWHAPAEEPWLGEALSAASRACFDGADVARIGQGGTIPLMGKLTGQFPEAQFLACGVLGPGANAHGPNESLHVPYARRLTASMSLTLNAYALRSRVPQQVPAGPCRLSSEHR</sequence>
<keyword evidence="3 5" id="KW-0378">Hydrolase</keyword>
<accession>A0A652LC27</accession>
<evidence type="ECO:0000259" key="4">
    <source>
        <dbReference type="Pfam" id="PF07687"/>
    </source>
</evidence>
<dbReference type="EMBL" id="RDBM01000022">
    <property type="protein sequence ID" value="TXS32708.1"/>
    <property type="molecule type" value="Genomic_DNA"/>
</dbReference>
<dbReference type="PANTHER" id="PTHR43270:SF4">
    <property type="entry name" value="CARNOSINE DIPEPTIDASE 2, ISOFORM A"/>
    <property type="match status" value="1"/>
</dbReference>
<proteinExistence type="predicted"/>
<dbReference type="Pfam" id="PF01546">
    <property type="entry name" value="Peptidase_M20"/>
    <property type="match status" value="1"/>
</dbReference>
<evidence type="ECO:0000313" key="5">
    <source>
        <dbReference type="EMBL" id="TXS32708.1"/>
    </source>
</evidence>
<protein>
    <submittedName>
        <fullName evidence="5">M20/M25/M40 family metallo-hydrolase</fullName>
    </submittedName>
</protein>
<keyword evidence="1" id="KW-0645">Protease</keyword>
<dbReference type="GO" id="GO:0008233">
    <property type="term" value="F:peptidase activity"/>
    <property type="evidence" value="ECO:0007669"/>
    <property type="project" value="UniProtKB-KW"/>
</dbReference>
<evidence type="ECO:0000256" key="3">
    <source>
        <dbReference type="ARBA" id="ARBA00022801"/>
    </source>
</evidence>
<dbReference type="InterPro" id="IPR011650">
    <property type="entry name" value="Peptidase_M20_dimer"/>
</dbReference>
<dbReference type="GO" id="GO:0046872">
    <property type="term" value="F:metal ion binding"/>
    <property type="evidence" value="ECO:0007669"/>
    <property type="project" value="UniProtKB-KW"/>
</dbReference>
<evidence type="ECO:0000256" key="2">
    <source>
        <dbReference type="ARBA" id="ARBA00022723"/>
    </source>
</evidence>
<keyword evidence="2" id="KW-0479">Metal-binding</keyword>
<dbReference type="InterPro" id="IPR051458">
    <property type="entry name" value="Cyt/Met_Dipeptidase"/>
</dbReference>
<dbReference type="PANTHER" id="PTHR43270">
    <property type="entry name" value="BETA-ALA-HIS DIPEPTIDASE"/>
    <property type="match status" value="1"/>
</dbReference>
<dbReference type="InterPro" id="IPR002933">
    <property type="entry name" value="Peptidase_M20"/>
</dbReference>
<feature type="domain" description="Peptidase M20 dimerisation" evidence="4">
    <location>
        <begin position="215"/>
        <end position="371"/>
    </location>
</feature>
<reference evidence="5" key="1">
    <citation type="submission" date="2018-10" db="EMBL/GenBank/DDBJ databases">
        <authorList>
            <person name="Hariharan J."/>
            <person name="Choudoir M.J."/>
            <person name="Diebold P."/>
            <person name="Panke-Buisse K."/>
            <person name="Campbell A.N."/>
            <person name="Buckley D.H."/>
        </authorList>
    </citation>
    <scope>NUCLEOTIDE SEQUENCE</scope>
    <source>
        <strain evidence="5">Gb1</strain>
    </source>
</reference>
<evidence type="ECO:0000256" key="1">
    <source>
        <dbReference type="ARBA" id="ARBA00022670"/>
    </source>
</evidence>
<dbReference type="Pfam" id="PF07687">
    <property type="entry name" value="M20_dimer"/>
    <property type="match status" value="1"/>
</dbReference>
<dbReference type="GO" id="GO:0006508">
    <property type="term" value="P:proteolysis"/>
    <property type="evidence" value="ECO:0007669"/>
    <property type="project" value="UniProtKB-KW"/>
</dbReference>
<comment type="caution">
    <text evidence="5">The sequence shown here is derived from an EMBL/GenBank/DDBJ whole genome shotgun (WGS) entry which is preliminary data.</text>
</comment>
<dbReference type="Gene3D" id="3.40.630.10">
    <property type="entry name" value="Zn peptidases"/>
    <property type="match status" value="1"/>
</dbReference>
<organism evidence="5">
    <name type="scientific">Streptomyces sp. gb1(2016)</name>
    <dbReference type="NCBI Taxonomy" id="1828321"/>
    <lineage>
        <taxon>Bacteria</taxon>
        <taxon>Bacillati</taxon>
        <taxon>Actinomycetota</taxon>
        <taxon>Actinomycetes</taxon>
        <taxon>Kitasatosporales</taxon>
        <taxon>Streptomycetaceae</taxon>
        <taxon>Streptomyces</taxon>
    </lineage>
</organism>
<dbReference type="RefSeq" id="WP_147982995.1">
    <property type="nucleotide sequence ID" value="NZ_RDBM01000022.1"/>
</dbReference>
<gene>
    <name evidence="5" type="ORF">EAO74_06690</name>
</gene>
<dbReference type="SUPFAM" id="SSF53187">
    <property type="entry name" value="Zn-dependent exopeptidases"/>
    <property type="match status" value="1"/>
</dbReference>
<dbReference type="Gene3D" id="3.30.70.360">
    <property type="match status" value="1"/>
</dbReference>
<dbReference type="AlphaFoldDB" id="A0A652LC27"/>